<keyword evidence="2" id="KW-1185">Reference proteome</keyword>
<sequence length="223" mass="24650">MRTAFIIPTAISQAQDTDQALQQCLHTIKSIQTTSKQAGIGIVEYANQTMPAQAQEVLLDHISFIAAYQQDTKTQALAANLNPAQILALNHIAALTWFFSVCATQNVFPEPTQIIVIESGMTIDTSTFEQLQKSPQDKFIFAPPSKASLSSEQTGGIVLQLNTHLWAFSSDLLSDLVTILDKSVHYSYERLCQDGVADLSHTLFKYIHSSQLFFLKDLTARIS</sequence>
<gene>
    <name evidence="1" type="ORF">HKX39_09435</name>
</gene>
<dbReference type="AlphaFoldDB" id="A0A849P9C5"/>
<dbReference type="Proteomes" id="UP000537862">
    <property type="component" value="Unassembled WGS sequence"/>
</dbReference>
<comment type="caution">
    <text evidence="1">The sequence shown here is derived from an EMBL/GenBank/DDBJ whole genome shotgun (WGS) entry which is preliminary data.</text>
</comment>
<dbReference type="EMBL" id="JABGBN010000009">
    <property type="protein sequence ID" value="NOL52385.1"/>
    <property type="molecule type" value="Genomic_DNA"/>
</dbReference>
<proteinExistence type="predicted"/>
<organism evidence="1 2">
    <name type="scientific">Pelistega suis</name>
    <dbReference type="NCBI Taxonomy" id="1631957"/>
    <lineage>
        <taxon>Bacteria</taxon>
        <taxon>Pseudomonadati</taxon>
        <taxon>Pseudomonadota</taxon>
        <taxon>Betaproteobacteria</taxon>
        <taxon>Burkholderiales</taxon>
        <taxon>Alcaligenaceae</taxon>
        <taxon>Pelistega</taxon>
    </lineage>
</organism>
<protein>
    <submittedName>
        <fullName evidence="1">Uncharacterized protein</fullName>
    </submittedName>
</protein>
<reference evidence="1 2" key="1">
    <citation type="submission" date="2020-05" db="EMBL/GenBank/DDBJ databases">
        <authorList>
            <person name="Niu N."/>
        </authorList>
    </citation>
    <scope>NUCLEOTIDE SEQUENCE [LARGE SCALE GENOMIC DNA]</scope>
    <source>
        <strain evidence="1 2">3340-03</strain>
    </source>
</reference>
<accession>A0A849P9C5</accession>
<evidence type="ECO:0000313" key="2">
    <source>
        <dbReference type="Proteomes" id="UP000537862"/>
    </source>
</evidence>
<name>A0A849P9C5_9BURK</name>
<dbReference type="RefSeq" id="WP_171681078.1">
    <property type="nucleotide sequence ID" value="NZ_JABGBN010000009.1"/>
</dbReference>
<evidence type="ECO:0000313" key="1">
    <source>
        <dbReference type="EMBL" id="NOL52385.1"/>
    </source>
</evidence>